<dbReference type="AlphaFoldDB" id="A0A6L7F2V2"/>
<dbReference type="GO" id="GO:0004143">
    <property type="term" value="F:ATP-dependent diacylglycerol kinase activity"/>
    <property type="evidence" value="ECO:0007669"/>
    <property type="project" value="TreeGrafter"/>
</dbReference>
<feature type="domain" description="DAGKc" evidence="13">
    <location>
        <begin position="12"/>
        <end position="141"/>
    </location>
</feature>
<proteinExistence type="inferred from homology"/>
<dbReference type="RefSeq" id="WP_160878057.1">
    <property type="nucleotide sequence ID" value="NZ_WUEK01000006.1"/>
</dbReference>
<keyword evidence="7 14" id="KW-0418">Kinase</keyword>
<dbReference type="InterPro" id="IPR016064">
    <property type="entry name" value="NAD/diacylglycerol_kinase_sf"/>
</dbReference>
<evidence type="ECO:0000256" key="10">
    <source>
        <dbReference type="ARBA" id="ARBA00023098"/>
    </source>
</evidence>
<accession>A0A6L7F2V2</accession>
<evidence type="ECO:0000256" key="3">
    <source>
        <dbReference type="ARBA" id="ARBA00022516"/>
    </source>
</evidence>
<dbReference type="GO" id="GO:0005886">
    <property type="term" value="C:plasma membrane"/>
    <property type="evidence" value="ECO:0007669"/>
    <property type="project" value="TreeGrafter"/>
</dbReference>
<comment type="cofactor">
    <cofactor evidence="1">
        <name>Mg(2+)</name>
        <dbReference type="ChEBI" id="CHEBI:18420"/>
    </cofactor>
</comment>
<reference evidence="14 15" key="1">
    <citation type="submission" date="2019-12" db="EMBL/GenBank/DDBJ databases">
        <authorList>
            <person name="Kun Z."/>
        </authorList>
    </citation>
    <scope>NUCLEOTIDE SEQUENCE [LARGE SCALE GENOMIC DNA]</scope>
    <source>
        <strain evidence="14 15">YIM 123512</strain>
    </source>
</reference>
<dbReference type="PANTHER" id="PTHR12358:SF106">
    <property type="entry name" value="LIPID KINASE YEGS"/>
    <property type="match status" value="1"/>
</dbReference>
<evidence type="ECO:0000256" key="6">
    <source>
        <dbReference type="ARBA" id="ARBA00022741"/>
    </source>
</evidence>
<comment type="caution">
    <text evidence="14">The sequence shown here is derived from an EMBL/GenBank/DDBJ whole genome shotgun (WGS) entry which is preliminary data.</text>
</comment>
<dbReference type="NCBIfam" id="NF009604">
    <property type="entry name" value="PRK13057.1"/>
    <property type="match status" value="1"/>
</dbReference>
<dbReference type="EMBL" id="WUEK01000006">
    <property type="protein sequence ID" value="MXG90124.1"/>
    <property type="molecule type" value="Genomic_DNA"/>
</dbReference>
<evidence type="ECO:0000256" key="2">
    <source>
        <dbReference type="ARBA" id="ARBA00005983"/>
    </source>
</evidence>
<keyword evidence="5" id="KW-0479">Metal-binding</keyword>
<dbReference type="InterPro" id="IPR005218">
    <property type="entry name" value="Diacylglycerol/lipid_kinase"/>
</dbReference>
<evidence type="ECO:0000313" key="15">
    <source>
        <dbReference type="Proteomes" id="UP000473325"/>
    </source>
</evidence>
<evidence type="ECO:0000256" key="5">
    <source>
        <dbReference type="ARBA" id="ARBA00022723"/>
    </source>
</evidence>
<evidence type="ECO:0000259" key="13">
    <source>
        <dbReference type="PROSITE" id="PS50146"/>
    </source>
</evidence>
<keyword evidence="6" id="KW-0547">Nucleotide-binding</keyword>
<evidence type="ECO:0000256" key="8">
    <source>
        <dbReference type="ARBA" id="ARBA00022840"/>
    </source>
</evidence>
<dbReference type="PANTHER" id="PTHR12358">
    <property type="entry name" value="SPHINGOSINE KINASE"/>
    <property type="match status" value="1"/>
</dbReference>
<dbReference type="Pfam" id="PF00781">
    <property type="entry name" value="DAGK_cat"/>
    <property type="match status" value="1"/>
</dbReference>
<keyword evidence="9" id="KW-0460">Magnesium</keyword>
<dbReference type="InterPro" id="IPR001206">
    <property type="entry name" value="Diacylglycerol_kinase_cat_dom"/>
</dbReference>
<sequence>MKTADLLDRLHHDGSEVALVVNAASRRGRDALDRTRALLAAARVERVRTHAVLSGAELGATLDRVVAEGPGLLVVGGGDGTVGAAAHRVSGTDTVLGVVPLGTANDFARTLEVPPDPTAAVAALLSGRVADVDLGRVEDASGRHTFLNVASLGLSVGVTAMLTPGLKRRLGPAAYPVATLRAYRHHAPFSARLSFPGGDHPPLVLDDLMQVAVGNGRHYGGGNSVAPNASIDDHLLDVYAVERGRLRDHVSIARLLKDGRFVEHERVTHLTTRAVRIETDEPLPVNLDGEVSATTPLTSTVDRNALRVVIPSTSRAARFDGDTDDDVADEVAPVA</sequence>
<dbReference type="Pfam" id="PF19279">
    <property type="entry name" value="YegS_C"/>
    <property type="match status" value="1"/>
</dbReference>
<keyword evidence="10" id="KW-0443">Lipid metabolism</keyword>
<evidence type="ECO:0000256" key="4">
    <source>
        <dbReference type="ARBA" id="ARBA00022679"/>
    </source>
</evidence>
<dbReference type="InterPro" id="IPR017438">
    <property type="entry name" value="ATP-NAD_kinase_N"/>
</dbReference>
<comment type="similarity">
    <text evidence="2">Belongs to the diacylglycerol/lipid kinase family.</text>
</comment>
<dbReference type="GO" id="GO:0005524">
    <property type="term" value="F:ATP binding"/>
    <property type="evidence" value="ECO:0007669"/>
    <property type="project" value="UniProtKB-KW"/>
</dbReference>
<dbReference type="SUPFAM" id="SSF111331">
    <property type="entry name" value="NAD kinase/diacylglycerol kinase-like"/>
    <property type="match status" value="1"/>
</dbReference>
<dbReference type="InterPro" id="IPR050187">
    <property type="entry name" value="Lipid_Phosphate_FormReg"/>
</dbReference>
<dbReference type="Gene3D" id="3.40.50.10330">
    <property type="entry name" value="Probable inorganic polyphosphate/atp-NAD kinase, domain 1"/>
    <property type="match status" value="1"/>
</dbReference>
<dbReference type="Gene3D" id="2.60.200.40">
    <property type="match status" value="1"/>
</dbReference>
<keyword evidence="11" id="KW-0594">Phospholipid biosynthesis</keyword>
<name>A0A6L7F2V2_9ACTN</name>
<dbReference type="NCBIfam" id="TIGR00147">
    <property type="entry name" value="YegS/Rv2252/BmrU family lipid kinase"/>
    <property type="match status" value="1"/>
</dbReference>
<evidence type="ECO:0000256" key="12">
    <source>
        <dbReference type="ARBA" id="ARBA00023264"/>
    </source>
</evidence>
<protein>
    <submittedName>
        <fullName evidence="14">Lipid kinase</fullName>
    </submittedName>
</protein>
<evidence type="ECO:0000256" key="9">
    <source>
        <dbReference type="ARBA" id="ARBA00022842"/>
    </source>
</evidence>
<dbReference type="GO" id="GO:0046872">
    <property type="term" value="F:metal ion binding"/>
    <property type="evidence" value="ECO:0007669"/>
    <property type="project" value="UniProtKB-KW"/>
</dbReference>
<keyword evidence="15" id="KW-1185">Reference proteome</keyword>
<dbReference type="InterPro" id="IPR045540">
    <property type="entry name" value="YegS/DAGK_C"/>
</dbReference>
<keyword evidence="12" id="KW-1208">Phospholipid metabolism</keyword>
<evidence type="ECO:0000256" key="1">
    <source>
        <dbReference type="ARBA" id="ARBA00001946"/>
    </source>
</evidence>
<gene>
    <name evidence="14" type="ORF">GRQ65_11220</name>
</gene>
<organism evidence="14 15">
    <name type="scientific">Nocardioides flavescens</name>
    <dbReference type="NCBI Taxonomy" id="2691959"/>
    <lineage>
        <taxon>Bacteria</taxon>
        <taxon>Bacillati</taxon>
        <taxon>Actinomycetota</taxon>
        <taxon>Actinomycetes</taxon>
        <taxon>Propionibacteriales</taxon>
        <taxon>Nocardioidaceae</taxon>
        <taxon>Nocardioides</taxon>
    </lineage>
</organism>
<dbReference type="PROSITE" id="PS50146">
    <property type="entry name" value="DAGK"/>
    <property type="match status" value="1"/>
</dbReference>
<dbReference type="SMART" id="SM00046">
    <property type="entry name" value="DAGKc"/>
    <property type="match status" value="1"/>
</dbReference>
<keyword evidence="3" id="KW-0444">Lipid biosynthesis</keyword>
<evidence type="ECO:0000313" key="14">
    <source>
        <dbReference type="EMBL" id="MXG90124.1"/>
    </source>
</evidence>
<evidence type="ECO:0000256" key="11">
    <source>
        <dbReference type="ARBA" id="ARBA00023209"/>
    </source>
</evidence>
<keyword evidence="8" id="KW-0067">ATP-binding</keyword>
<dbReference type="Proteomes" id="UP000473325">
    <property type="component" value="Unassembled WGS sequence"/>
</dbReference>
<evidence type="ECO:0000256" key="7">
    <source>
        <dbReference type="ARBA" id="ARBA00022777"/>
    </source>
</evidence>
<keyword evidence="4" id="KW-0808">Transferase</keyword>
<dbReference type="GO" id="GO:0008654">
    <property type="term" value="P:phospholipid biosynthetic process"/>
    <property type="evidence" value="ECO:0007669"/>
    <property type="project" value="UniProtKB-KW"/>
</dbReference>